<dbReference type="Pfam" id="PF12752">
    <property type="entry name" value="SUZ"/>
    <property type="match status" value="1"/>
</dbReference>
<dbReference type="EMBL" id="MU864953">
    <property type="protein sequence ID" value="KAK4463999.1"/>
    <property type="molecule type" value="Genomic_DNA"/>
</dbReference>
<evidence type="ECO:0000259" key="3">
    <source>
        <dbReference type="PROSITE" id="PS51061"/>
    </source>
</evidence>
<feature type="compositionally biased region" description="Polar residues" evidence="2">
    <location>
        <begin position="87"/>
        <end position="96"/>
    </location>
</feature>
<feature type="compositionally biased region" description="Pro residues" evidence="2">
    <location>
        <begin position="627"/>
        <end position="637"/>
    </location>
</feature>
<evidence type="ECO:0000256" key="2">
    <source>
        <dbReference type="SAM" id="MobiDB-lite"/>
    </source>
</evidence>
<dbReference type="PROSITE" id="PS51061">
    <property type="entry name" value="R3H"/>
    <property type="match status" value="1"/>
</dbReference>
<feature type="region of interest" description="Disordered" evidence="2">
    <location>
        <begin position="118"/>
        <end position="192"/>
    </location>
</feature>
<proteinExistence type="predicted"/>
<feature type="domain" description="R3H" evidence="3">
    <location>
        <begin position="297"/>
        <end position="361"/>
    </location>
</feature>
<keyword evidence="1" id="KW-0597">Phosphoprotein</keyword>
<feature type="domain" description="SUZ" evidence="4">
    <location>
        <begin position="361"/>
        <end position="447"/>
    </location>
</feature>
<evidence type="ECO:0000256" key="1">
    <source>
        <dbReference type="ARBA" id="ARBA00022553"/>
    </source>
</evidence>
<dbReference type="Gene3D" id="3.30.1370.50">
    <property type="entry name" value="R3H-like domain"/>
    <property type="match status" value="1"/>
</dbReference>
<feature type="compositionally biased region" description="Pro residues" evidence="2">
    <location>
        <begin position="666"/>
        <end position="679"/>
    </location>
</feature>
<feature type="compositionally biased region" description="Basic and acidic residues" evidence="2">
    <location>
        <begin position="413"/>
        <end position="430"/>
    </location>
</feature>
<reference evidence="5" key="2">
    <citation type="submission" date="2023-06" db="EMBL/GenBank/DDBJ databases">
        <authorList>
            <consortium name="Lawrence Berkeley National Laboratory"/>
            <person name="Mondo S.J."/>
            <person name="Hensen N."/>
            <person name="Bonometti L."/>
            <person name="Westerberg I."/>
            <person name="Brannstrom I.O."/>
            <person name="Guillou S."/>
            <person name="Cros-Aarteil S."/>
            <person name="Calhoun S."/>
            <person name="Haridas S."/>
            <person name="Kuo A."/>
            <person name="Pangilinan J."/>
            <person name="Riley R."/>
            <person name="Labutti K."/>
            <person name="Andreopoulos B."/>
            <person name="Lipzen A."/>
            <person name="Chen C."/>
            <person name="Yanf M."/>
            <person name="Daum C."/>
            <person name="Ng V."/>
            <person name="Clum A."/>
            <person name="Steindorff A."/>
            <person name="Ohm R."/>
            <person name="Martin F."/>
            <person name="Silar P."/>
            <person name="Natvig D."/>
            <person name="Lalanne C."/>
            <person name="Gautier V."/>
            <person name="Ament-Velasquez S.L."/>
            <person name="Kruys A."/>
            <person name="Hutchinson M.I."/>
            <person name="Powell A.J."/>
            <person name="Barry K."/>
            <person name="Miller A.N."/>
            <person name="Grigoriev I.V."/>
            <person name="Debuchy R."/>
            <person name="Gladieux P."/>
            <person name="Thoren M.H."/>
            <person name="Johannesson H."/>
        </authorList>
    </citation>
    <scope>NUCLEOTIDE SEQUENCE</scope>
    <source>
        <strain evidence="5">PSN324</strain>
    </source>
</reference>
<dbReference type="InterPro" id="IPR036867">
    <property type="entry name" value="R3H_dom_sf"/>
</dbReference>
<feature type="region of interest" description="Disordered" evidence="2">
    <location>
        <begin position="532"/>
        <end position="857"/>
    </location>
</feature>
<feature type="compositionally biased region" description="Pro residues" evidence="2">
    <location>
        <begin position="65"/>
        <end position="85"/>
    </location>
</feature>
<feature type="compositionally biased region" description="Pro residues" evidence="2">
    <location>
        <begin position="567"/>
        <end position="582"/>
    </location>
</feature>
<accession>A0AAV9HT37</accession>
<feature type="region of interest" description="Disordered" evidence="2">
    <location>
        <begin position="65"/>
        <end position="96"/>
    </location>
</feature>
<feature type="region of interest" description="Disordered" evidence="2">
    <location>
        <begin position="21"/>
        <end position="53"/>
    </location>
</feature>
<dbReference type="SUPFAM" id="SSF82708">
    <property type="entry name" value="R3H domain"/>
    <property type="match status" value="1"/>
</dbReference>
<feature type="compositionally biased region" description="Polar residues" evidence="2">
    <location>
        <begin position="118"/>
        <end position="154"/>
    </location>
</feature>
<feature type="compositionally biased region" description="Pro residues" evidence="2">
    <location>
        <begin position="761"/>
        <end position="777"/>
    </location>
</feature>
<feature type="region of interest" description="Disordered" evidence="2">
    <location>
        <begin position="445"/>
        <end position="496"/>
    </location>
</feature>
<dbReference type="InterPro" id="IPR024771">
    <property type="entry name" value="SUZ"/>
</dbReference>
<dbReference type="CDD" id="cd02642">
    <property type="entry name" value="R3H_encore_like"/>
    <property type="match status" value="1"/>
</dbReference>
<dbReference type="PROSITE" id="PS51673">
    <property type="entry name" value="SUZ"/>
    <property type="match status" value="1"/>
</dbReference>
<dbReference type="AlphaFoldDB" id="A0AAV9HT37"/>
<gene>
    <name evidence="5" type="ORF">QBC42DRAFT_56008</name>
</gene>
<reference evidence="5" key="1">
    <citation type="journal article" date="2023" name="Mol. Phylogenet. Evol.">
        <title>Genome-scale phylogeny and comparative genomics of the fungal order Sordariales.</title>
        <authorList>
            <person name="Hensen N."/>
            <person name="Bonometti L."/>
            <person name="Westerberg I."/>
            <person name="Brannstrom I.O."/>
            <person name="Guillou S."/>
            <person name="Cros-Aarteil S."/>
            <person name="Calhoun S."/>
            <person name="Haridas S."/>
            <person name="Kuo A."/>
            <person name="Mondo S."/>
            <person name="Pangilinan J."/>
            <person name="Riley R."/>
            <person name="LaButti K."/>
            <person name="Andreopoulos B."/>
            <person name="Lipzen A."/>
            <person name="Chen C."/>
            <person name="Yan M."/>
            <person name="Daum C."/>
            <person name="Ng V."/>
            <person name="Clum A."/>
            <person name="Steindorff A."/>
            <person name="Ohm R.A."/>
            <person name="Martin F."/>
            <person name="Silar P."/>
            <person name="Natvig D.O."/>
            <person name="Lalanne C."/>
            <person name="Gautier V."/>
            <person name="Ament-Velasquez S.L."/>
            <person name="Kruys A."/>
            <person name="Hutchinson M.I."/>
            <person name="Powell A.J."/>
            <person name="Barry K."/>
            <person name="Miller A.N."/>
            <person name="Grigoriev I.V."/>
            <person name="Debuchy R."/>
            <person name="Gladieux P."/>
            <person name="Hiltunen Thoren M."/>
            <person name="Johannesson H."/>
        </authorList>
    </citation>
    <scope>NUCLEOTIDE SEQUENCE</scope>
    <source>
        <strain evidence="5">PSN324</strain>
    </source>
</reference>
<feature type="compositionally biased region" description="Polar residues" evidence="2">
    <location>
        <begin position="706"/>
        <end position="719"/>
    </location>
</feature>
<dbReference type="Proteomes" id="UP001321749">
    <property type="component" value="Unassembled WGS sequence"/>
</dbReference>
<evidence type="ECO:0000259" key="4">
    <source>
        <dbReference type="PROSITE" id="PS51673"/>
    </source>
</evidence>
<dbReference type="GO" id="GO:0003676">
    <property type="term" value="F:nucleic acid binding"/>
    <property type="evidence" value="ECO:0007669"/>
    <property type="project" value="UniProtKB-UniRule"/>
</dbReference>
<feature type="compositionally biased region" description="Pro residues" evidence="2">
    <location>
        <begin position="795"/>
        <end position="816"/>
    </location>
</feature>
<dbReference type="InterPro" id="IPR051937">
    <property type="entry name" value="R3H_domain_containing"/>
</dbReference>
<dbReference type="Pfam" id="PF01424">
    <property type="entry name" value="R3H"/>
    <property type="match status" value="1"/>
</dbReference>
<sequence>MATIPTMVNDSKRMSFARVAAASASKDHPPSVTTVVRTPAQAPVRNKQEDGRPVAVAVPKIAPVPVVPAIPAPPAAAPEGNPPPAAQQKNSNSSQVVDAAKIVEGLRDLKLETAASSPVVNGSLSGTTERSNRLTHSQTPSDDTSQRADSNSELGTKPPSLDGKSITSGTTFALDEKESLRPDDSASVKAAAEDDDTFSIRGSYMANSRMGSDVAARIHRLQIGDMPPRAISTHVLAGNKNQGAVTPQSGVSEKQLAAEAKLPLANGTMAPDAMANGFLSQHPDEKLLEAMQSPKDRIFLLRLEQQVIEFVQDSKEPFMDLPPSNSFCRMLMHKLADYYHMTHSFEAGQGAVRIFRTPFCRIPPSLSSIATNTPSSNSPAPAVMPRKIMRRGEDGEFGTGSAGPSKPTSEAGSDSKDKAAPAKEKLTREEREEAYLKARQRIFGSVEKTDNQTQEGEENAGVSRASSVSAKDRTNGGKRKVNKQRRDDEGFEPRSQFVAWCGPQQPTWAPATSQYYPVNATQFNGQFQQPYGNAAMPPMYGPGHQYPPQMASNTGYPPQYSGMPQPYQTPPVPQARPPPPPQQQQQQQQQPQQQQVYQPPNAPPMGVPGPYGTPVLSVPQPAWPQQAQPPPQPQPPHHPIHHQQQQQQQQPPPPQQQQPSYNQSAYPPPRGSPAPPAPGIPYAYGQLPVNANPNDPKSQHPIPGSYNRQTFNPKTQSFVPGNGMPMQGPPPNHYAGTSSHQSSPHPQFNSPHISYAGYQQPVPPMPQPGYGPVPMPGPYSMARQGSNTSMTHYHGPPPPHGPQHMPPVVGGPPPPVLHMGGGMPPKPSGGAPPGSGQVFSHLPTYGNPATLPQKPST</sequence>
<dbReference type="PANTHER" id="PTHR15672:SF8">
    <property type="entry name" value="PROTEIN ENCORE"/>
    <property type="match status" value="1"/>
</dbReference>
<name>A0AAV9HT37_9PEZI</name>
<feature type="region of interest" description="Disordered" evidence="2">
    <location>
        <begin position="392"/>
        <end position="430"/>
    </location>
</feature>
<evidence type="ECO:0008006" key="7">
    <source>
        <dbReference type="Google" id="ProtNLM"/>
    </source>
</evidence>
<dbReference type="PANTHER" id="PTHR15672">
    <property type="entry name" value="CAMP-REGULATED PHOSPHOPROTEIN 21 RELATED R3H DOMAIN CONTAINING PROTEIN"/>
    <property type="match status" value="1"/>
</dbReference>
<feature type="compositionally biased region" description="Low complexity" evidence="2">
    <location>
        <begin position="583"/>
        <end position="599"/>
    </location>
</feature>
<organism evidence="5 6">
    <name type="scientific">Cladorrhinum samala</name>
    <dbReference type="NCBI Taxonomy" id="585594"/>
    <lineage>
        <taxon>Eukaryota</taxon>
        <taxon>Fungi</taxon>
        <taxon>Dikarya</taxon>
        <taxon>Ascomycota</taxon>
        <taxon>Pezizomycotina</taxon>
        <taxon>Sordariomycetes</taxon>
        <taxon>Sordariomycetidae</taxon>
        <taxon>Sordariales</taxon>
        <taxon>Podosporaceae</taxon>
        <taxon>Cladorrhinum</taxon>
    </lineage>
</organism>
<evidence type="ECO:0000313" key="5">
    <source>
        <dbReference type="EMBL" id="KAK4463999.1"/>
    </source>
</evidence>
<dbReference type="InterPro" id="IPR001374">
    <property type="entry name" value="R3H_dom"/>
</dbReference>
<feature type="compositionally biased region" description="Polar residues" evidence="2">
    <location>
        <begin position="735"/>
        <end position="752"/>
    </location>
</feature>
<comment type="caution">
    <text evidence="5">The sequence shown here is derived from an EMBL/GenBank/DDBJ whole genome shotgun (WGS) entry which is preliminary data.</text>
</comment>
<evidence type="ECO:0000313" key="6">
    <source>
        <dbReference type="Proteomes" id="UP001321749"/>
    </source>
</evidence>
<dbReference type="GO" id="GO:0006012">
    <property type="term" value="P:galactose metabolic process"/>
    <property type="evidence" value="ECO:0007669"/>
    <property type="project" value="TreeGrafter"/>
</dbReference>
<protein>
    <recommendedName>
        <fullName evidence="7">R3H domain-containing protein</fullName>
    </recommendedName>
</protein>
<feature type="compositionally biased region" description="Basic and acidic residues" evidence="2">
    <location>
        <begin position="174"/>
        <end position="186"/>
    </location>
</feature>
<keyword evidence="6" id="KW-1185">Reference proteome</keyword>